<sequence length="154" mass="17813">MQVSFPKSGYKHHAIVTNVVRKPECYEIIHMTGDAGTILDKNFTGIAEIRKERKYFDANDEMKFYDYGEYSIDKIIRNVYKIKDDNEGESIVSKRASLLYDAFNYLRNDIIYNPLTFNCEHLASYCATGLAFCKQKNALVMTENRLVTAILDKK</sequence>
<feature type="domain" description="LRAT" evidence="1">
    <location>
        <begin position="2"/>
        <end position="135"/>
    </location>
</feature>
<evidence type="ECO:0000259" key="1">
    <source>
        <dbReference type="PROSITE" id="PS51934"/>
    </source>
</evidence>
<evidence type="ECO:0000313" key="2">
    <source>
        <dbReference type="EMBL" id="CAC5362776.1"/>
    </source>
</evidence>
<organism evidence="2 3">
    <name type="scientific">Mytilus coruscus</name>
    <name type="common">Sea mussel</name>
    <dbReference type="NCBI Taxonomy" id="42192"/>
    <lineage>
        <taxon>Eukaryota</taxon>
        <taxon>Metazoa</taxon>
        <taxon>Spiralia</taxon>
        <taxon>Lophotrochozoa</taxon>
        <taxon>Mollusca</taxon>
        <taxon>Bivalvia</taxon>
        <taxon>Autobranchia</taxon>
        <taxon>Pteriomorphia</taxon>
        <taxon>Mytilida</taxon>
        <taxon>Mytiloidea</taxon>
        <taxon>Mytilidae</taxon>
        <taxon>Mytilinae</taxon>
        <taxon>Mytilus</taxon>
    </lineage>
</organism>
<dbReference type="Gene3D" id="3.90.1720.10">
    <property type="entry name" value="endopeptidase domain like (from Nostoc punctiforme)"/>
    <property type="match status" value="1"/>
</dbReference>
<dbReference type="InterPro" id="IPR007053">
    <property type="entry name" value="LRAT_dom"/>
</dbReference>
<dbReference type="AlphaFoldDB" id="A0A6J8A7D5"/>
<dbReference type="Proteomes" id="UP000507470">
    <property type="component" value="Unassembled WGS sequence"/>
</dbReference>
<accession>A0A6J8A7D5</accession>
<reference evidence="2 3" key="1">
    <citation type="submission" date="2020-06" db="EMBL/GenBank/DDBJ databases">
        <authorList>
            <person name="Li R."/>
            <person name="Bekaert M."/>
        </authorList>
    </citation>
    <scope>NUCLEOTIDE SEQUENCE [LARGE SCALE GENOMIC DNA]</scope>
    <source>
        <strain evidence="3">wild</strain>
    </source>
</reference>
<keyword evidence="3" id="KW-1185">Reference proteome</keyword>
<gene>
    <name evidence="2" type="ORF">MCOR_4428</name>
</gene>
<dbReference type="PROSITE" id="PS51934">
    <property type="entry name" value="LRAT"/>
    <property type="match status" value="1"/>
</dbReference>
<proteinExistence type="predicted"/>
<dbReference type="OrthoDB" id="6085230at2759"/>
<dbReference type="EMBL" id="CACVKT020000760">
    <property type="protein sequence ID" value="CAC5362776.1"/>
    <property type="molecule type" value="Genomic_DNA"/>
</dbReference>
<name>A0A6J8A7D5_MYTCO</name>
<evidence type="ECO:0000313" key="3">
    <source>
        <dbReference type="Proteomes" id="UP000507470"/>
    </source>
</evidence>
<protein>
    <recommendedName>
        <fullName evidence="1">LRAT domain-containing protein</fullName>
    </recommendedName>
</protein>